<proteinExistence type="predicted"/>
<dbReference type="PANTHER" id="PTHR42872:SF6">
    <property type="entry name" value="PROTEIN-GLUTAMATE METHYLESTERASE_PROTEIN-GLUTAMINE GLUTAMINASE"/>
    <property type="match status" value="1"/>
</dbReference>
<evidence type="ECO:0000256" key="2">
    <source>
        <dbReference type="ARBA" id="ARBA00039140"/>
    </source>
</evidence>
<comment type="catalytic activity">
    <reaction evidence="3">
        <text>[protein]-L-glutamate 5-O-methyl ester + H2O = L-glutamyl-[protein] + methanol + H(+)</text>
        <dbReference type="Rhea" id="RHEA:23236"/>
        <dbReference type="Rhea" id="RHEA-COMP:10208"/>
        <dbReference type="Rhea" id="RHEA-COMP:10311"/>
        <dbReference type="ChEBI" id="CHEBI:15377"/>
        <dbReference type="ChEBI" id="CHEBI:15378"/>
        <dbReference type="ChEBI" id="CHEBI:17790"/>
        <dbReference type="ChEBI" id="CHEBI:29973"/>
        <dbReference type="ChEBI" id="CHEBI:82795"/>
        <dbReference type="EC" id="3.1.1.61"/>
    </reaction>
</comment>
<evidence type="ECO:0000259" key="5">
    <source>
        <dbReference type="PROSITE" id="PS50122"/>
    </source>
</evidence>
<dbReference type="Pfam" id="PF01339">
    <property type="entry name" value="CheB_methylest"/>
    <property type="match status" value="1"/>
</dbReference>
<dbReference type="Proteomes" id="UP000289411">
    <property type="component" value="Unassembled WGS sequence"/>
</dbReference>
<dbReference type="Gene3D" id="3.40.50.180">
    <property type="entry name" value="Methylesterase CheB, C-terminal domain"/>
    <property type="match status" value="1"/>
</dbReference>
<comment type="caution">
    <text evidence="6">The sequence shown here is derived from an EMBL/GenBank/DDBJ whole genome shotgun (WGS) entry which is preliminary data.</text>
</comment>
<dbReference type="RefSeq" id="WP_129220588.1">
    <property type="nucleotide sequence ID" value="NZ_QYBC01000015.1"/>
</dbReference>
<evidence type="ECO:0000256" key="3">
    <source>
        <dbReference type="ARBA" id="ARBA00048267"/>
    </source>
</evidence>
<dbReference type="SUPFAM" id="SSF52738">
    <property type="entry name" value="Methylesterase CheB, C-terminal domain"/>
    <property type="match status" value="1"/>
</dbReference>
<dbReference type="GO" id="GO:0006935">
    <property type="term" value="P:chemotaxis"/>
    <property type="evidence" value="ECO:0007669"/>
    <property type="project" value="InterPro"/>
</dbReference>
<keyword evidence="7" id="KW-1185">Reference proteome</keyword>
<organism evidence="6 7">
    <name type="scientific">Lichenibacterium ramalinae</name>
    <dbReference type="NCBI Taxonomy" id="2316527"/>
    <lineage>
        <taxon>Bacteria</taxon>
        <taxon>Pseudomonadati</taxon>
        <taxon>Pseudomonadota</taxon>
        <taxon>Alphaproteobacteria</taxon>
        <taxon>Hyphomicrobiales</taxon>
        <taxon>Lichenihabitantaceae</taxon>
        <taxon>Lichenibacterium</taxon>
    </lineage>
</organism>
<gene>
    <name evidence="6" type="ORF">D3272_17980</name>
</gene>
<reference evidence="6 7" key="2">
    <citation type="submission" date="2019-02" db="EMBL/GenBank/DDBJ databases">
        <title>'Lichenibacterium ramalinii' gen. nov. sp. nov., 'Lichenibacterium minor' gen. nov. sp. nov.</title>
        <authorList>
            <person name="Pankratov T."/>
        </authorList>
    </citation>
    <scope>NUCLEOTIDE SEQUENCE [LARGE SCALE GENOMIC DNA]</scope>
    <source>
        <strain evidence="6 7">RmlP001</strain>
    </source>
</reference>
<name>A0A4Q2R978_9HYPH</name>
<dbReference type="GO" id="GO:0000156">
    <property type="term" value="F:phosphorelay response regulator activity"/>
    <property type="evidence" value="ECO:0007669"/>
    <property type="project" value="InterPro"/>
</dbReference>
<comment type="caution">
    <text evidence="4">Lacks conserved residue(s) required for the propagation of feature annotation.</text>
</comment>
<dbReference type="InterPro" id="IPR000673">
    <property type="entry name" value="Sig_transdc_resp-reg_Me-estase"/>
</dbReference>
<dbReference type="EMBL" id="QYBC01000015">
    <property type="protein sequence ID" value="RYB03335.1"/>
    <property type="molecule type" value="Genomic_DNA"/>
</dbReference>
<dbReference type="GO" id="GO:0005737">
    <property type="term" value="C:cytoplasm"/>
    <property type="evidence" value="ECO:0007669"/>
    <property type="project" value="InterPro"/>
</dbReference>
<dbReference type="PANTHER" id="PTHR42872">
    <property type="entry name" value="PROTEIN-GLUTAMATE METHYLESTERASE/PROTEIN-GLUTAMINE GLUTAMINASE"/>
    <property type="match status" value="1"/>
</dbReference>
<dbReference type="OrthoDB" id="9791760at2"/>
<evidence type="ECO:0000256" key="1">
    <source>
        <dbReference type="ARBA" id="ARBA00022801"/>
    </source>
</evidence>
<evidence type="ECO:0000313" key="6">
    <source>
        <dbReference type="EMBL" id="RYB03335.1"/>
    </source>
</evidence>
<sequence length="205" mass="21304">MNAVHSRPAAPWIVAVGASGDDGLRDIKALLRALGPDPDAVVMVVLHRLFDRPSHLRAVLQAGTDMAVIVAGSPEKLRPGCCYIGEPASHLTLLAASYGDVVADAARQHRNRTVDLLFKSVARHAGPRAIGVVLSGALDDGSRGIEAIHHAGGLTMVLLRSVAHAGMPENAIAYDGPIDCIGSRDRIAEAITAAITPSRPAATLA</sequence>
<protein>
    <recommendedName>
        <fullName evidence="2">protein-glutamate methylesterase</fullName>
        <ecNumber evidence="2">3.1.1.61</ecNumber>
    </recommendedName>
</protein>
<accession>A0A4Q2R978</accession>
<keyword evidence="1" id="KW-0378">Hydrolase</keyword>
<dbReference type="PROSITE" id="PS50122">
    <property type="entry name" value="CHEB"/>
    <property type="match status" value="1"/>
</dbReference>
<feature type="domain" description="CheB-type methylesterase" evidence="5">
    <location>
        <begin position="8"/>
        <end position="164"/>
    </location>
</feature>
<evidence type="ECO:0000313" key="7">
    <source>
        <dbReference type="Proteomes" id="UP000289411"/>
    </source>
</evidence>
<dbReference type="EC" id="3.1.1.61" evidence="2"/>
<reference evidence="6 7" key="1">
    <citation type="submission" date="2018-09" db="EMBL/GenBank/DDBJ databases">
        <authorList>
            <person name="Grouzdev D.S."/>
            <person name="Krutkina M.S."/>
        </authorList>
    </citation>
    <scope>NUCLEOTIDE SEQUENCE [LARGE SCALE GENOMIC DNA]</scope>
    <source>
        <strain evidence="6 7">RmlP001</strain>
    </source>
</reference>
<dbReference type="InterPro" id="IPR035909">
    <property type="entry name" value="CheB_C"/>
</dbReference>
<dbReference type="GO" id="GO:0008984">
    <property type="term" value="F:protein-glutamate methylesterase activity"/>
    <property type="evidence" value="ECO:0007669"/>
    <property type="project" value="UniProtKB-EC"/>
</dbReference>
<dbReference type="AlphaFoldDB" id="A0A4Q2R978"/>
<evidence type="ECO:0000256" key="4">
    <source>
        <dbReference type="PROSITE-ProRule" id="PRU00050"/>
    </source>
</evidence>